<dbReference type="Pfam" id="PF19293">
    <property type="entry name" value="CdaA_N"/>
    <property type="match status" value="1"/>
</dbReference>
<evidence type="ECO:0000256" key="8">
    <source>
        <dbReference type="ARBA" id="ARBA00022989"/>
    </source>
</evidence>
<evidence type="ECO:0000256" key="7">
    <source>
        <dbReference type="ARBA" id="ARBA00022840"/>
    </source>
</evidence>
<dbReference type="PANTHER" id="PTHR34185">
    <property type="entry name" value="DIADENYLATE CYCLASE"/>
    <property type="match status" value="1"/>
</dbReference>
<dbReference type="InterPro" id="IPR003390">
    <property type="entry name" value="DNA_integrity_scan_DisA_N"/>
</dbReference>
<evidence type="ECO:0000259" key="11">
    <source>
        <dbReference type="PROSITE" id="PS51794"/>
    </source>
</evidence>
<comment type="catalytic activity">
    <reaction evidence="1 10">
        <text>2 ATP = 3',3'-c-di-AMP + 2 diphosphate</text>
        <dbReference type="Rhea" id="RHEA:35655"/>
        <dbReference type="ChEBI" id="CHEBI:30616"/>
        <dbReference type="ChEBI" id="CHEBI:33019"/>
        <dbReference type="ChEBI" id="CHEBI:71500"/>
        <dbReference type="EC" id="2.7.7.85"/>
    </reaction>
</comment>
<feature type="transmembrane region" description="Helical" evidence="10">
    <location>
        <begin position="67"/>
        <end position="83"/>
    </location>
</feature>
<dbReference type="Gene3D" id="3.40.1700.10">
    <property type="entry name" value="DNA integrity scanning protein, DisA, N-terminal domain"/>
    <property type="match status" value="1"/>
</dbReference>
<feature type="transmembrane region" description="Helical" evidence="10">
    <location>
        <begin position="38"/>
        <end position="55"/>
    </location>
</feature>
<dbReference type="SUPFAM" id="SSF143597">
    <property type="entry name" value="YojJ-like"/>
    <property type="match status" value="1"/>
</dbReference>
<dbReference type="GO" id="GO:0004016">
    <property type="term" value="F:adenylate cyclase activity"/>
    <property type="evidence" value="ECO:0007669"/>
    <property type="project" value="UniProtKB-UniRule"/>
</dbReference>
<evidence type="ECO:0000256" key="10">
    <source>
        <dbReference type="HAMAP-Rule" id="MF_01499"/>
    </source>
</evidence>
<dbReference type="NCBIfam" id="TIGR00159">
    <property type="entry name" value="diadenylate cyclase CdaA"/>
    <property type="match status" value="1"/>
</dbReference>
<comment type="caution">
    <text evidence="10">Lacks conserved residue(s) required for the propagation of feature annotation.</text>
</comment>
<feature type="domain" description="DAC" evidence="11">
    <location>
        <begin position="84"/>
        <end position="242"/>
    </location>
</feature>
<keyword evidence="8 10" id="KW-1133">Transmembrane helix</keyword>
<keyword evidence="5 10" id="KW-0548">Nucleotidyltransferase</keyword>
<evidence type="ECO:0000256" key="3">
    <source>
        <dbReference type="ARBA" id="ARBA00022679"/>
    </source>
</evidence>
<dbReference type="InterPro" id="IPR034701">
    <property type="entry name" value="CdaA"/>
</dbReference>
<evidence type="ECO:0000313" key="12">
    <source>
        <dbReference type="EMBL" id="OJX61324.1"/>
    </source>
</evidence>
<keyword evidence="9 10" id="KW-0472">Membrane</keyword>
<sequence>MIELFRIGFLSVWLVDVIDVLVIAILFYVVYRALRDTVAVQILFALVILLALSFITEAANLKTVNWVLRRIADIGLIAFIVLFQPELRRVLLMLTQSRLFRLFIRTSDNETIDDVVDAAREMAAKHIGALIVFSRSEHIKVTIETGIELQAAVSAELLLSIFNPRSPLHDGAVVIDNQTVVAARCVLPLSSQQKVGTKNLGTRHRAGLGLSEQADIVALIVSEETGSISIAYQGDLEIDIAPEHLKSLLQEHIAAMAAS</sequence>
<dbReference type="AlphaFoldDB" id="A0A1M3L741"/>
<evidence type="ECO:0000256" key="9">
    <source>
        <dbReference type="ARBA" id="ARBA00023136"/>
    </source>
</evidence>
<dbReference type="STRING" id="1895771.BGO89_01745"/>
<accession>A0A1M3L741</accession>
<feature type="transmembrane region" description="Helical" evidence="10">
    <location>
        <begin position="12"/>
        <end position="31"/>
    </location>
</feature>
<gene>
    <name evidence="10" type="primary">dacA</name>
    <name evidence="12" type="ORF">BGO89_01745</name>
</gene>
<evidence type="ECO:0000256" key="5">
    <source>
        <dbReference type="ARBA" id="ARBA00022695"/>
    </source>
</evidence>
<dbReference type="InterPro" id="IPR014046">
    <property type="entry name" value="C-di-AMP_synthase"/>
</dbReference>
<reference evidence="12 13" key="1">
    <citation type="submission" date="2016-09" db="EMBL/GenBank/DDBJ databases">
        <title>Genome-resolved meta-omics ties microbial dynamics to process performance in biotechnology for thiocyanate degradation.</title>
        <authorList>
            <person name="Kantor R.S."/>
            <person name="Huddy R.J."/>
            <person name="Iyer R."/>
            <person name="Thomas B.C."/>
            <person name="Brown C.T."/>
            <person name="Anantharaman K."/>
            <person name="Tringe S."/>
            <person name="Hettich R.L."/>
            <person name="Harrison S.T."/>
            <person name="Banfield J.F."/>
        </authorList>
    </citation>
    <scope>NUCLEOTIDE SEQUENCE [LARGE SCALE GENOMIC DNA]</scope>
    <source>
        <strain evidence="12">59-99</strain>
    </source>
</reference>
<dbReference type="EC" id="2.7.7.85" evidence="10"/>
<dbReference type="HAMAP" id="MF_01499">
    <property type="entry name" value="DacA"/>
    <property type="match status" value="1"/>
</dbReference>
<dbReference type="InterPro" id="IPR045585">
    <property type="entry name" value="CdaA_N"/>
</dbReference>
<dbReference type="PIRSF" id="PIRSF004793">
    <property type="entry name" value="UCP004793"/>
    <property type="match status" value="1"/>
</dbReference>
<evidence type="ECO:0000256" key="4">
    <source>
        <dbReference type="ARBA" id="ARBA00022692"/>
    </source>
</evidence>
<evidence type="ECO:0000256" key="2">
    <source>
        <dbReference type="ARBA" id="ARBA00022475"/>
    </source>
</evidence>
<evidence type="ECO:0000256" key="6">
    <source>
        <dbReference type="ARBA" id="ARBA00022741"/>
    </source>
</evidence>
<dbReference type="FunFam" id="3.40.1700.10:FF:000002">
    <property type="entry name" value="Diadenylate cyclase"/>
    <property type="match status" value="1"/>
</dbReference>
<dbReference type="InterPro" id="IPR050338">
    <property type="entry name" value="DisA"/>
</dbReference>
<protein>
    <recommendedName>
        <fullName evidence="10">Diadenylate cyclase</fullName>
        <shortName evidence="10">DAC</shortName>
        <ecNumber evidence="10">2.7.7.85</ecNumber>
    </recommendedName>
    <alternativeName>
        <fullName evidence="10">Cyclic-di-AMP synthase</fullName>
        <shortName evidence="10">c-di-AMP synthase</shortName>
    </alternativeName>
</protein>
<dbReference type="Proteomes" id="UP000184233">
    <property type="component" value="Unassembled WGS sequence"/>
</dbReference>
<dbReference type="EMBL" id="MKVH01000002">
    <property type="protein sequence ID" value="OJX61324.1"/>
    <property type="molecule type" value="Genomic_DNA"/>
</dbReference>
<keyword evidence="6 10" id="KW-0547">Nucleotide-binding</keyword>
<keyword evidence="4 10" id="KW-0812">Transmembrane</keyword>
<dbReference type="GO" id="GO:0005524">
    <property type="term" value="F:ATP binding"/>
    <property type="evidence" value="ECO:0007669"/>
    <property type="project" value="UniProtKB-UniRule"/>
</dbReference>
<comment type="function">
    <text evidence="10">Catalyzes the condensation of 2 ATP molecules into cyclic di-AMP (c-di-AMP), a second messenger used to regulate differing processes in different bacteria.</text>
</comment>
<comment type="similarity">
    <text evidence="10">Belongs to the adenylate cyclase family. DacA/CdaA subfamily.</text>
</comment>
<name>A0A1M3L741_9BACT</name>
<dbReference type="InterPro" id="IPR036888">
    <property type="entry name" value="DNA_integrity_DisA_N_sf"/>
</dbReference>
<dbReference type="GO" id="GO:0106408">
    <property type="term" value="F:diadenylate cyclase activity"/>
    <property type="evidence" value="ECO:0007669"/>
    <property type="project" value="UniProtKB-EC"/>
</dbReference>
<evidence type="ECO:0000313" key="13">
    <source>
        <dbReference type="Proteomes" id="UP000184233"/>
    </source>
</evidence>
<dbReference type="GO" id="GO:0006171">
    <property type="term" value="P:cAMP biosynthetic process"/>
    <property type="evidence" value="ECO:0007669"/>
    <property type="project" value="InterPro"/>
</dbReference>
<comment type="caution">
    <text evidence="12">The sequence shown here is derived from an EMBL/GenBank/DDBJ whole genome shotgun (WGS) entry which is preliminary data.</text>
</comment>
<dbReference type="PANTHER" id="PTHR34185:SF1">
    <property type="entry name" value="DIADENYLATE CYCLASE"/>
    <property type="match status" value="1"/>
</dbReference>
<keyword evidence="2 10" id="KW-1003">Cell membrane</keyword>
<organism evidence="12 13">
    <name type="scientific">Candidatus Kapaibacterium thiocyanatum</name>
    <dbReference type="NCBI Taxonomy" id="1895771"/>
    <lineage>
        <taxon>Bacteria</taxon>
        <taxon>Pseudomonadati</taxon>
        <taxon>Candidatus Kapaibacteriota</taxon>
        <taxon>Candidatus Kapaibacteriia</taxon>
        <taxon>Candidatus Kapaibacteriales</taxon>
        <taxon>Candidatus Kapaibacteriaceae</taxon>
        <taxon>Candidatus Kapaibacterium</taxon>
    </lineage>
</organism>
<dbReference type="Pfam" id="PF02457">
    <property type="entry name" value="DAC"/>
    <property type="match status" value="1"/>
</dbReference>
<proteinExistence type="inferred from homology"/>
<dbReference type="PROSITE" id="PS51794">
    <property type="entry name" value="DAC"/>
    <property type="match status" value="1"/>
</dbReference>
<comment type="subunit">
    <text evidence="10">Probably a homodimer.</text>
</comment>
<evidence type="ECO:0000256" key="1">
    <source>
        <dbReference type="ARBA" id="ARBA00000877"/>
    </source>
</evidence>
<keyword evidence="7 10" id="KW-0067">ATP-binding</keyword>
<keyword evidence="3 10" id="KW-0808">Transferase</keyword>